<name>A0A379CB79_9PAST</name>
<protein>
    <submittedName>
        <fullName evidence="2">Uncharacterized protein</fullName>
    </submittedName>
</protein>
<evidence type="ECO:0000313" key="2">
    <source>
        <dbReference type="EMBL" id="SUB59543.1"/>
    </source>
</evidence>
<organism evidence="2 3">
    <name type="scientific">Phocoenobacter uteri</name>
    <dbReference type="NCBI Taxonomy" id="146806"/>
    <lineage>
        <taxon>Bacteria</taxon>
        <taxon>Pseudomonadati</taxon>
        <taxon>Pseudomonadota</taxon>
        <taxon>Gammaproteobacteria</taxon>
        <taxon>Pasteurellales</taxon>
        <taxon>Pasteurellaceae</taxon>
        <taxon>Phocoenobacter</taxon>
    </lineage>
</organism>
<keyword evidence="3" id="KW-1185">Reference proteome</keyword>
<evidence type="ECO:0000256" key="1">
    <source>
        <dbReference type="SAM" id="SignalP"/>
    </source>
</evidence>
<accession>A0A379CB79</accession>
<evidence type="ECO:0000313" key="3">
    <source>
        <dbReference type="Proteomes" id="UP000255417"/>
    </source>
</evidence>
<gene>
    <name evidence="2" type="ORF">NCTC12872_01531</name>
</gene>
<sequence length="221" mass="25229">MKKTLLLATGLTVMLPSYAQAKTCNVIVSSTKSLENAQKIQNDYASKFDNVNIVKNKKGWFMVSVAEIDKKIATKTVKQWKKENIIPQDSLYSCHTYQKISTATTSKKEAELPLEVTQFNQASANYGNLKKAFIDFYNRTVELQAKEKTLTKEEQAEYKQRVQALKKDKLRLSTSFDVMANLYARHTKILTSAAGGDKVLPYLQHERAFVLDLFKRIDNFK</sequence>
<dbReference type="EMBL" id="UGTA01000001">
    <property type="protein sequence ID" value="SUB59543.1"/>
    <property type="molecule type" value="Genomic_DNA"/>
</dbReference>
<keyword evidence="1" id="KW-0732">Signal</keyword>
<feature type="chain" id="PRO_5017036558" evidence="1">
    <location>
        <begin position="22"/>
        <end position="221"/>
    </location>
</feature>
<dbReference type="OrthoDB" id="1522627at2"/>
<feature type="signal peptide" evidence="1">
    <location>
        <begin position="1"/>
        <end position="21"/>
    </location>
</feature>
<reference evidence="2 3" key="1">
    <citation type="submission" date="2018-06" db="EMBL/GenBank/DDBJ databases">
        <authorList>
            <consortium name="Pathogen Informatics"/>
            <person name="Doyle S."/>
        </authorList>
    </citation>
    <scope>NUCLEOTIDE SEQUENCE [LARGE SCALE GENOMIC DNA]</scope>
    <source>
        <strain evidence="2 3">NCTC12872</strain>
    </source>
</reference>
<proteinExistence type="predicted"/>
<dbReference type="AlphaFoldDB" id="A0A379CB79"/>
<dbReference type="Proteomes" id="UP000255417">
    <property type="component" value="Unassembled WGS sequence"/>
</dbReference>
<dbReference type="RefSeq" id="WP_115316011.1">
    <property type="nucleotide sequence ID" value="NZ_LWIF01000001.1"/>
</dbReference>